<evidence type="ECO:0000256" key="4">
    <source>
        <dbReference type="ARBA" id="ARBA00022490"/>
    </source>
</evidence>
<evidence type="ECO:0000256" key="3">
    <source>
        <dbReference type="ARBA" id="ARBA00014910"/>
    </source>
</evidence>
<comment type="subcellular location">
    <subcellularLocation>
        <location evidence="1">Cytoplasm</location>
        <location evidence="1">Cytoskeleton</location>
        <location evidence="1">Microtubule organizing center</location>
        <location evidence="1">Centrosome</location>
        <location evidence="1">Centriole</location>
    </subcellularLocation>
</comment>
<evidence type="ECO:0000256" key="7">
    <source>
        <dbReference type="ARBA" id="ARBA00023212"/>
    </source>
</evidence>
<dbReference type="EMBL" id="JADGIZ020000062">
    <property type="protein sequence ID" value="KAL2912562.1"/>
    <property type="molecule type" value="Genomic_DNA"/>
</dbReference>
<evidence type="ECO:0000256" key="2">
    <source>
        <dbReference type="ARBA" id="ARBA00010411"/>
    </source>
</evidence>
<dbReference type="InterPro" id="IPR033351">
    <property type="entry name" value="POC5"/>
</dbReference>
<keyword evidence="5" id="KW-0677">Repeat</keyword>
<reference evidence="13 14" key="1">
    <citation type="submission" date="2023-09" db="EMBL/GenBank/DDBJ databases">
        <title>Pangenome analysis of Batrachochytrium dendrobatidis and related Chytrids.</title>
        <authorList>
            <person name="Yacoub M.N."/>
            <person name="Stajich J.E."/>
            <person name="James T.Y."/>
        </authorList>
    </citation>
    <scope>NUCLEOTIDE SEQUENCE [LARGE SCALE GENOMIC DNA]</scope>
    <source>
        <strain evidence="13 14">JEL0888</strain>
    </source>
</reference>
<comment type="function">
    <text evidence="10">Essential for the assembly of the distal half of centrioles, required for centriole elongation. Acts as a negative regulator of centriole elongation.</text>
</comment>
<protein>
    <recommendedName>
        <fullName evidence="3">Centrosomal protein POC5</fullName>
    </recommendedName>
    <alternativeName>
        <fullName evidence="9">Protein of centriole 5</fullName>
    </alternativeName>
</protein>
<evidence type="ECO:0000256" key="8">
    <source>
        <dbReference type="ARBA" id="ARBA00023306"/>
    </source>
</evidence>
<accession>A0ABR4MZ54</accession>
<keyword evidence="8" id="KW-0131">Cell cycle</keyword>
<evidence type="ECO:0000256" key="12">
    <source>
        <dbReference type="SAM" id="MobiDB-lite"/>
    </source>
</evidence>
<gene>
    <name evidence="13" type="ORF">HK105_207961</name>
</gene>
<evidence type="ECO:0000313" key="13">
    <source>
        <dbReference type="EMBL" id="KAL2912562.1"/>
    </source>
</evidence>
<keyword evidence="7" id="KW-0206">Cytoskeleton</keyword>
<feature type="region of interest" description="Disordered" evidence="12">
    <location>
        <begin position="1"/>
        <end position="26"/>
    </location>
</feature>
<evidence type="ECO:0000256" key="1">
    <source>
        <dbReference type="ARBA" id="ARBA00004114"/>
    </source>
</evidence>
<feature type="coiled-coil region" evidence="11">
    <location>
        <begin position="518"/>
        <end position="545"/>
    </location>
</feature>
<keyword evidence="14" id="KW-1185">Reference proteome</keyword>
<feature type="region of interest" description="Disordered" evidence="12">
    <location>
        <begin position="61"/>
        <end position="117"/>
    </location>
</feature>
<evidence type="ECO:0000313" key="14">
    <source>
        <dbReference type="Proteomes" id="UP001527925"/>
    </source>
</evidence>
<dbReference type="PANTHER" id="PTHR28618">
    <property type="entry name" value="CENTROSOMAL PROTEIN POC5"/>
    <property type="match status" value="1"/>
</dbReference>
<evidence type="ECO:0000256" key="11">
    <source>
        <dbReference type="SAM" id="Coils"/>
    </source>
</evidence>
<evidence type="ECO:0000256" key="10">
    <source>
        <dbReference type="ARBA" id="ARBA00049959"/>
    </source>
</evidence>
<evidence type="ECO:0000256" key="5">
    <source>
        <dbReference type="ARBA" id="ARBA00022737"/>
    </source>
</evidence>
<organism evidence="13 14">
    <name type="scientific">Polyrhizophydium stewartii</name>
    <dbReference type="NCBI Taxonomy" id="2732419"/>
    <lineage>
        <taxon>Eukaryota</taxon>
        <taxon>Fungi</taxon>
        <taxon>Fungi incertae sedis</taxon>
        <taxon>Chytridiomycota</taxon>
        <taxon>Chytridiomycota incertae sedis</taxon>
        <taxon>Chytridiomycetes</taxon>
        <taxon>Rhizophydiales</taxon>
        <taxon>Rhizophydiales incertae sedis</taxon>
        <taxon>Polyrhizophydium</taxon>
    </lineage>
</organism>
<feature type="region of interest" description="Disordered" evidence="12">
    <location>
        <begin position="161"/>
        <end position="186"/>
    </location>
</feature>
<dbReference type="PANTHER" id="PTHR28618:SF1">
    <property type="entry name" value="CENTROSOMAL PROTEIN POC5"/>
    <property type="match status" value="1"/>
</dbReference>
<comment type="similarity">
    <text evidence="2">Belongs to the POC5 family.</text>
</comment>
<proteinExistence type="inferred from homology"/>
<name>A0ABR4MZ54_9FUNG</name>
<evidence type="ECO:0000256" key="6">
    <source>
        <dbReference type="ARBA" id="ARBA00023054"/>
    </source>
</evidence>
<keyword evidence="4" id="KW-0963">Cytoplasm</keyword>
<evidence type="ECO:0000256" key="9">
    <source>
        <dbReference type="ARBA" id="ARBA00031694"/>
    </source>
</evidence>
<comment type="caution">
    <text evidence="13">The sequence shown here is derived from an EMBL/GenBank/DDBJ whole genome shotgun (WGS) entry which is preliminary data.</text>
</comment>
<sequence>MTPNRAGSAAALEPHSNGAAAATRAAEAELELHQRAAQVMAGLAPPASEHVLAMHLDAIRPRPPASHQQPLPQQQPLPPQQQHPAGGVLLEQQIPAMPPSGVSSAVPTTPRPQGVPRLVSPAPSPVMPPLLSPPHAAPTTTDLAATSLAAIVPLQAVAHLSDSTPSPRTPAVAGVSSNHAVQPARRSKQVQIQQLLPSRDGMPQPQPHPSLVQGAAIGRPEALRSPPTDPMIVAALAGSQVSPASSTSALLRHEKVLAALMVADPTATAPHQRMMPSPKSFSYTALVQASTAPTSTAAAMADLAATGHLPSLVPAPGALMPPAAPPPATPLGLASNTVAGASVSETHVEADDTPRDEHLVFASELDRWTLMLRNAVLADFELSRGRDARRHQLDVEAMRAAHETSLAAVHAQLEAMRAARDHSDKKLENHNKLVNAVTIYLTHKRKRIMAVRWFAFWRMRVAESQRERVAMRMARFHFARTLLRKTVLAWYRVAGTTWRKATEKRLRIEAEKHMHLMSLEYEKQISELQSKLNRVSMQLQDVREAQVRQQEDMKRSFLRGVCALNMEAMGIFRTGAQAQDLHDTLNQSRVDTNMDRIVHGSAALPVEASIGTTAAAAVAATAGASAIVPRTAAGLASAGGSASSLPVTERYAVAHGHPAVQGVRFTEPAHQFPNSRTQGLVTRHFG</sequence>
<dbReference type="Proteomes" id="UP001527925">
    <property type="component" value="Unassembled WGS sequence"/>
</dbReference>
<keyword evidence="6 11" id="KW-0175">Coiled coil</keyword>